<gene>
    <name evidence="1" type="ORF">E1163_01620</name>
</gene>
<protein>
    <submittedName>
        <fullName evidence="1">Uncharacterized protein</fullName>
    </submittedName>
</protein>
<keyword evidence="2" id="KW-1185">Reference proteome</keyword>
<dbReference type="EMBL" id="SMLW01000261">
    <property type="protein sequence ID" value="MTI23642.1"/>
    <property type="molecule type" value="Genomic_DNA"/>
</dbReference>
<dbReference type="Proteomes" id="UP000798808">
    <property type="component" value="Unassembled WGS sequence"/>
</dbReference>
<sequence>MAISDVFLIKSIVTAAGKGAIKALAKGGGKSFAKYKAARGGTQTLEFIKTTNAAGQIVQQRVSTEFAHIFITQRTQRAYNLPNWLVNNGVNVWKLNTIQHSIIDSHRFRFLRAGLKSEVGFFKQYNWFSKFGN</sequence>
<evidence type="ECO:0000313" key="1">
    <source>
        <dbReference type="EMBL" id="MTI23642.1"/>
    </source>
</evidence>
<proteinExistence type="predicted"/>
<dbReference type="RefSeq" id="WP_155168793.1">
    <property type="nucleotide sequence ID" value="NZ_BAAAFL010000012.1"/>
</dbReference>
<accession>A0ABW9RHV7</accession>
<comment type="caution">
    <text evidence="1">The sequence shown here is derived from an EMBL/GenBank/DDBJ whole genome shotgun (WGS) entry which is preliminary data.</text>
</comment>
<organism evidence="1 2">
    <name type="scientific">Fulvivirga kasyanovii</name>
    <dbReference type="NCBI Taxonomy" id="396812"/>
    <lineage>
        <taxon>Bacteria</taxon>
        <taxon>Pseudomonadati</taxon>
        <taxon>Bacteroidota</taxon>
        <taxon>Cytophagia</taxon>
        <taxon>Cytophagales</taxon>
        <taxon>Fulvivirgaceae</taxon>
        <taxon>Fulvivirga</taxon>
    </lineage>
</organism>
<reference evidence="1 2" key="1">
    <citation type="submission" date="2019-02" db="EMBL/GenBank/DDBJ databases">
        <authorList>
            <person name="Goldberg S.R."/>
            <person name="Haltli B.A."/>
            <person name="Correa H."/>
            <person name="Russell K.G."/>
        </authorList>
    </citation>
    <scope>NUCLEOTIDE SEQUENCE [LARGE SCALE GENOMIC DNA]</scope>
    <source>
        <strain evidence="1 2">JCM 16186</strain>
    </source>
</reference>
<name>A0ABW9RHV7_9BACT</name>
<evidence type="ECO:0000313" key="2">
    <source>
        <dbReference type="Proteomes" id="UP000798808"/>
    </source>
</evidence>